<protein>
    <submittedName>
        <fullName evidence="2">Uncharacterized protein</fullName>
    </submittedName>
</protein>
<organism evidence="2">
    <name type="scientific">Cacopsylla melanoneura</name>
    <dbReference type="NCBI Taxonomy" id="428564"/>
    <lineage>
        <taxon>Eukaryota</taxon>
        <taxon>Metazoa</taxon>
        <taxon>Ecdysozoa</taxon>
        <taxon>Arthropoda</taxon>
        <taxon>Hexapoda</taxon>
        <taxon>Insecta</taxon>
        <taxon>Pterygota</taxon>
        <taxon>Neoptera</taxon>
        <taxon>Paraneoptera</taxon>
        <taxon>Hemiptera</taxon>
        <taxon>Sternorrhyncha</taxon>
        <taxon>Psylloidea</taxon>
        <taxon>Psyllidae</taxon>
        <taxon>Psyllinae</taxon>
        <taxon>Cacopsylla</taxon>
    </lineage>
</organism>
<accession>A0A8D8T086</accession>
<keyword evidence="1" id="KW-0732">Signal</keyword>
<dbReference type="EMBL" id="HBUF01247868">
    <property type="protein sequence ID" value="CAG6679023.1"/>
    <property type="molecule type" value="Transcribed_RNA"/>
</dbReference>
<sequence length="234" mass="26521">MTFVRSAVYLMGLMLFVLVISTEGGPINNKVDKTFSHNTKYLAQAILLTNEKLNKNDIYDKVMAVWKKGIHMDLEKDGIAVTSEQYDRVFHDVMKKDEQKIKEEVDKVVEENQKHSFRSMASTPPGSSSDDCQIPEIHQIQPRNSTLVQGMAIVVKYLTRAVLIAGNENLSKNDIHDKVIAVLKNISGDTIKEAKQEELASNDDVFPCFMETYGKEVNNEIDNVIDENKRKTNK</sequence>
<dbReference type="EMBL" id="HBUF01247862">
    <property type="protein sequence ID" value="CAG6678998.1"/>
    <property type="molecule type" value="Transcribed_RNA"/>
</dbReference>
<feature type="chain" id="PRO_5036262030" evidence="1">
    <location>
        <begin position="25"/>
        <end position="234"/>
    </location>
</feature>
<proteinExistence type="predicted"/>
<evidence type="ECO:0000313" key="2">
    <source>
        <dbReference type="EMBL" id="CAG6678998.1"/>
    </source>
</evidence>
<reference evidence="2" key="1">
    <citation type="submission" date="2021-05" db="EMBL/GenBank/DDBJ databases">
        <authorList>
            <person name="Alioto T."/>
            <person name="Alioto T."/>
            <person name="Gomez Garrido J."/>
        </authorList>
    </citation>
    <scope>NUCLEOTIDE SEQUENCE</scope>
</reference>
<feature type="signal peptide" evidence="1">
    <location>
        <begin position="1"/>
        <end position="24"/>
    </location>
</feature>
<evidence type="ECO:0000256" key="1">
    <source>
        <dbReference type="SAM" id="SignalP"/>
    </source>
</evidence>
<name>A0A8D8T086_9HEMI</name>
<dbReference type="AlphaFoldDB" id="A0A8D8T086"/>